<reference evidence="2 3" key="1">
    <citation type="submission" date="2020-08" db="EMBL/GenBank/DDBJ databases">
        <title>Draft genome sequencing of an Anaerocolumna strain isolated from anoxic soil subjected to BSD treatment.</title>
        <authorList>
            <person name="Uek A."/>
            <person name="Tonouchi A."/>
        </authorList>
    </citation>
    <scope>NUCLEOTIDE SEQUENCE [LARGE SCALE GENOMIC DNA]</scope>
    <source>
        <strain evidence="2 3">CTTW</strain>
    </source>
</reference>
<dbReference type="AlphaFoldDB" id="A0A7I8DJJ3"/>
<dbReference type="SUPFAM" id="SSF55136">
    <property type="entry name" value="Probable bacterial effector-binding domain"/>
    <property type="match status" value="1"/>
</dbReference>
<dbReference type="EMBL" id="AP023368">
    <property type="protein sequence ID" value="BCJ98520.1"/>
    <property type="molecule type" value="Genomic_DNA"/>
</dbReference>
<protein>
    <recommendedName>
        <fullName evidence="1">Integron-associated effector binding protein domain-containing protein</fullName>
    </recommendedName>
</protein>
<name>A0A7I8DJJ3_9FIRM</name>
<organism evidence="2 3">
    <name type="scientific">Anaerocolumna chitinilytica</name>
    <dbReference type="NCBI Taxonomy" id="1727145"/>
    <lineage>
        <taxon>Bacteria</taxon>
        <taxon>Bacillati</taxon>
        <taxon>Bacillota</taxon>
        <taxon>Clostridia</taxon>
        <taxon>Lachnospirales</taxon>
        <taxon>Lachnospiraceae</taxon>
        <taxon>Anaerocolumna</taxon>
    </lineage>
</organism>
<proteinExistence type="predicted"/>
<dbReference type="InterPro" id="IPR011256">
    <property type="entry name" value="Reg_factor_effector_dom_sf"/>
</dbReference>
<keyword evidence="3" id="KW-1185">Reference proteome</keyword>
<evidence type="ECO:0000313" key="2">
    <source>
        <dbReference type="EMBL" id="BCJ98520.1"/>
    </source>
</evidence>
<dbReference type="Gene3D" id="3.20.80.10">
    <property type="entry name" value="Regulatory factor, effector binding domain"/>
    <property type="match status" value="1"/>
</dbReference>
<evidence type="ECO:0000259" key="1">
    <source>
        <dbReference type="Pfam" id="PF14526"/>
    </source>
</evidence>
<dbReference type="RefSeq" id="WP_185258843.1">
    <property type="nucleotide sequence ID" value="NZ_AP023368.1"/>
</dbReference>
<reference evidence="2 3" key="2">
    <citation type="submission" date="2020-08" db="EMBL/GenBank/DDBJ databases">
        <authorList>
            <person name="Ueki A."/>
            <person name="Tonouchi A."/>
        </authorList>
    </citation>
    <scope>NUCLEOTIDE SEQUENCE [LARGE SCALE GENOMIC DNA]</scope>
    <source>
        <strain evidence="2 3">CTTW</strain>
    </source>
</reference>
<dbReference type="InterPro" id="IPR029441">
    <property type="entry name" value="Cass2"/>
</dbReference>
<feature type="domain" description="Integron-associated effector binding protein" evidence="1">
    <location>
        <begin position="32"/>
        <end position="155"/>
    </location>
</feature>
<dbReference type="KEGG" id="acht:bsdcttw_15610"/>
<dbReference type="Pfam" id="PF14526">
    <property type="entry name" value="Cass2"/>
    <property type="match status" value="1"/>
</dbReference>
<sequence length="161" mass="18584">MYNEKCNIEVITVLEDIIVYGLNLQSSGLPINFNSLGVMWDKYTEDIKNSTPNRVDKEIEYAVCLNKVPDYIVGVEVTEIQEAEAGFKSFTIPAGKYIKVEFNGENHQDMVDTKLMARQKEAKKWAKNEKIKLNNECTLEVYPKQTVELEYPEMYCLFPIL</sequence>
<dbReference type="Proteomes" id="UP000515703">
    <property type="component" value="Chromosome"/>
</dbReference>
<evidence type="ECO:0000313" key="3">
    <source>
        <dbReference type="Proteomes" id="UP000515703"/>
    </source>
</evidence>
<gene>
    <name evidence="2" type="ORF">bsdcttw_15610</name>
</gene>
<accession>A0A7I8DJJ3</accession>